<dbReference type="InterPro" id="IPR002126">
    <property type="entry name" value="Cadherin-like_dom"/>
</dbReference>
<evidence type="ECO:0000256" key="3">
    <source>
        <dbReference type="ARBA" id="ARBA00022737"/>
    </source>
</evidence>
<keyword evidence="4 8" id="KW-0106">Calcium</keyword>
<keyword evidence="3" id="KW-0677">Repeat</keyword>
<feature type="region of interest" description="Disordered" evidence="9">
    <location>
        <begin position="719"/>
        <end position="748"/>
    </location>
</feature>
<proteinExistence type="predicted"/>
<sequence>ISAYDPDRGSAGEVSCYLADPTNDLSHQRVLTGITPSSVTQGHAEFLLQPGTSSSATSHSMVATSVHHQQSEFHSDSDRPERRNADYVLLTRSSLDRETKAWYILTLICHDHGDQQSDPMYPTDSTISISTRYGKRGRRLTSTRLIKILVLDENDNGPRFARGHWNVQIAEHSNPDTGIVQLKATDDDAPGSSSRTLYRLAEPNEWNGENKTDNEMNLMHELFTVDANLGWLRTGTRQLDRETRDKYSIPVVAYDAEFPNRTALAWVHLQVTDINDNAPQLIGNRTFSVEEEESSLISHTPPAQSIGSQTNSPTDPIQDRIPRGGAGTVVGRPIFIGHLQGHDLDSGENGQISFALAHPESGKDTGKGQPHWFLRPDGTLFVHSSPLAPLDREVQALHHIPVIVRDHGSPRPLSSTATITVIVLDRNDNAPRFERPPSTRERVLSIKDENQHHLPRLPVDHIEVIESISPGSLIYTALAHDPDQGENGLVIYSLEPYRGFWQLVHGKPLSINQSAVVTNQSTSSSKQESTNDQHSYFIIHPTTGEIRVNQRLSVQDNLVPRKLVVFAQDQGSPARRSYAFLYIDLVSTTGNKIATNTTEPESGNSVSGASIFQARLIGSSSLQTPVADSIVSVGQQSVQKTNLDNNPKQTNILITNSDEMILSEPADRIRTSSRGGGGRQLISWNSELITGLGIGLVVLILICLLLLVTYAIHGTKLVQRSQSNSRRARMRRSRLDKPGRGSVDTSLGKVSQLRQTVRNVWNHRGGKADSNELKAAPRQESPFAPTESELLADDSRAARVYASRTSPPIGGLSFYPENGFNSSSRDETESSSFPRNVAGYDPIPTVVSFISPTNDRWYMHAKIDYRNPPTQPYICPSPRLTEHRGHTGTVMFDKSDSACPNSIDSFTYPPHMANADDGTPDMYYTIRPELMGRTLSGAPIQPAGVMFANTENSSHHHGVISSTKLPRVTFSHDPTRIDFSPAQSERISTQPSDIQTCSVKTQLSRASPTNCTLEQQPTKSIAPTSSVSFNAHGAQVKRGSTKEDLFDCPRELGSPKKTTLCQCPNTPKPISDSSFV</sequence>
<evidence type="ECO:0000256" key="2">
    <source>
        <dbReference type="ARBA" id="ARBA00022692"/>
    </source>
</evidence>
<reference evidence="12" key="1">
    <citation type="submission" date="2019-05" db="EMBL/GenBank/DDBJ databases">
        <title>Annotation for the trematode Fasciolopsis buski.</title>
        <authorList>
            <person name="Choi Y.-J."/>
        </authorList>
    </citation>
    <scope>NUCLEOTIDE SEQUENCE</scope>
    <source>
        <strain evidence="12">HT</strain>
        <tissue evidence="12">Whole worm</tissue>
    </source>
</reference>
<feature type="domain" description="Cadherin" evidence="11">
    <location>
        <begin position="161"/>
        <end position="281"/>
    </location>
</feature>
<feature type="region of interest" description="Disordered" evidence="9">
    <location>
        <begin position="761"/>
        <end position="789"/>
    </location>
</feature>
<dbReference type="InterPro" id="IPR050174">
    <property type="entry name" value="Protocadherin/Cadherin-CA"/>
</dbReference>
<dbReference type="CDD" id="cd11304">
    <property type="entry name" value="Cadherin_repeat"/>
    <property type="match status" value="4"/>
</dbReference>
<organism evidence="12 13">
    <name type="scientific">Fasciolopsis buskii</name>
    <dbReference type="NCBI Taxonomy" id="27845"/>
    <lineage>
        <taxon>Eukaryota</taxon>
        <taxon>Metazoa</taxon>
        <taxon>Spiralia</taxon>
        <taxon>Lophotrochozoa</taxon>
        <taxon>Platyhelminthes</taxon>
        <taxon>Trematoda</taxon>
        <taxon>Digenea</taxon>
        <taxon>Plagiorchiida</taxon>
        <taxon>Echinostomata</taxon>
        <taxon>Echinostomatoidea</taxon>
        <taxon>Fasciolidae</taxon>
        <taxon>Fasciolopsis</taxon>
    </lineage>
</organism>
<dbReference type="PANTHER" id="PTHR24028">
    <property type="entry name" value="CADHERIN-87A"/>
    <property type="match status" value="1"/>
</dbReference>
<evidence type="ECO:0000256" key="1">
    <source>
        <dbReference type="ARBA" id="ARBA00004167"/>
    </source>
</evidence>
<comment type="subcellular location">
    <subcellularLocation>
        <location evidence="1">Membrane</location>
        <topology evidence="1">Single-pass membrane protein</topology>
    </subcellularLocation>
</comment>
<feature type="region of interest" description="Disordered" evidence="9">
    <location>
        <begin position="50"/>
        <end position="80"/>
    </location>
</feature>
<dbReference type="Gene3D" id="2.60.40.60">
    <property type="entry name" value="Cadherins"/>
    <property type="match status" value="4"/>
</dbReference>
<feature type="compositionally biased region" description="Basic and acidic residues" evidence="9">
    <location>
        <begin position="69"/>
        <end position="80"/>
    </location>
</feature>
<evidence type="ECO:0000313" key="12">
    <source>
        <dbReference type="EMBL" id="KAA0195067.1"/>
    </source>
</evidence>
<evidence type="ECO:0000256" key="8">
    <source>
        <dbReference type="PROSITE-ProRule" id="PRU00043"/>
    </source>
</evidence>
<evidence type="ECO:0000256" key="5">
    <source>
        <dbReference type="ARBA" id="ARBA00022989"/>
    </source>
</evidence>
<feature type="domain" description="Cadherin" evidence="11">
    <location>
        <begin position="327"/>
        <end position="433"/>
    </location>
</feature>
<feature type="compositionally biased region" description="Polar residues" evidence="9">
    <location>
        <begin position="50"/>
        <end position="68"/>
    </location>
</feature>
<dbReference type="GO" id="GO:0007156">
    <property type="term" value="P:homophilic cell adhesion via plasma membrane adhesion molecules"/>
    <property type="evidence" value="ECO:0007669"/>
    <property type="project" value="InterPro"/>
</dbReference>
<feature type="compositionally biased region" description="Basic and acidic residues" evidence="9">
    <location>
        <begin position="766"/>
        <end position="777"/>
    </location>
</feature>
<dbReference type="PROSITE" id="PS50268">
    <property type="entry name" value="CADHERIN_2"/>
    <property type="match status" value="4"/>
</dbReference>
<feature type="transmembrane region" description="Helical" evidence="10">
    <location>
        <begin position="688"/>
        <end position="712"/>
    </location>
</feature>
<protein>
    <recommendedName>
        <fullName evidence="11">Cadherin domain-containing protein</fullName>
    </recommendedName>
</protein>
<dbReference type="GO" id="GO:0005509">
    <property type="term" value="F:calcium ion binding"/>
    <property type="evidence" value="ECO:0007669"/>
    <property type="project" value="UniProtKB-UniRule"/>
</dbReference>
<evidence type="ECO:0000256" key="9">
    <source>
        <dbReference type="SAM" id="MobiDB-lite"/>
    </source>
</evidence>
<dbReference type="InterPro" id="IPR015919">
    <property type="entry name" value="Cadherin-like_sf"/>
</dbReference>
<dbReference type="SMART" id="SM00112">
    <property type="entry name" value="CA"/>
    <property type="match status" value="4"/>
</dbReference>
<dbReference type="EMBL" id="LUCM01003954">
    <property type="protein sequence ID" value="KAA0195067.1"/>
    <property type="molecule type" value="Genomic_DNA"/>
</dbReference>
<feature type="domain" description="Cadherin" evidence="11">
    <location>
        <begin position="1"/>
        <end position="160"/>
    </location>
</feature>
<keyword evidence="5 10" id="KW-1133">Transmembrane helix</keyword>
<evidence type="ECO:0000256" key="6">
    <source>
        <dbReference type="ARBA" id="ARBA00023136"/>
    </source>
</evidence>
<evidence type="ECO:0000256" key="4">
    <source>
        <dbReference type="ARBA" id="ARBA00022837"/>
    </source>
</evidence>
<dbReference type="GO" id="GO:0005886">
    <property type="term" value="C:plasma membrane"/>
    <property type="evidence" value="ECO:0007669"/>
    <property type="project" value="InterPro"/>
</dbReference>
<evidence type="ECO:0000256" key="7">
    <source>
        <dbReference type="ARBA" id="ARBA00023180"/>
    </source>
</evidence>
<dbReference type="Pfam" id="PF00028">
    <property type="entry name" value="Cadherin"/>
    <property type="match status" value="2"/>
</dbReference>
<keyword evidence="13" id="KW-1185">Reference proteome</keyword>
<keyword evidence="7" id="KW-0325">Glycoprotein</keyword>
<dbReference type="SUPFAM" id="SSF49313">
    <property type="entry name" value="Cadherin-like"/>
    <property type="match status" value="3"/>
</dbReference>
<dbReference type="PRINTS" id="PR00205">
    <property type="entry name" value="CADHERIN"/>
</dbReference>
<evidence type="ECO:0000259" key="11">
    <source>
        <dbReference type="PROSITE" id="PS50268"/>
    </source>
</evidence>
<dbReference type="AlphaFoldDB" id="A0A8E0VN50"/>
<keyword evidence="6 10" id="KW-0472">Membrane</keyword>
<feature type="region of interest" description="Disordered" evidence="9">
    <location>
        <begin position="812"/>
        <end position="836"/>
    </location>
</feature>
<evidence type="ECO:0000313" key="13">
    <source>
        <dbReference type="Proteomes" id="UP000728185"/>
    </source>
</evidence>
<feature type="non-terminal residue" evidence="12">
    <location>
        <position position="1"/>
    </location>
</feature>
<name>A0A8E0VN50_9TREM</name>
<gene>
    <name evidence="12" type="ORF">FBUS_09260</name>
</gene>
<dbReference type="PANTHER" id="PTHR24028:SF328">
    <property type="entry name" value="CADHERIN-3"/>
    <property type="match status" value="1"/>
</dbReference>
<dbReference type="InterPro" id="IPR020894">
    <property type="entry name" value="Cadherin_CS"/>
</dbReference>
<dbReference type="PROSITE" id="PS00232">
    <property type="entry name" value="CADHERIN_1"/>
    <property type="match status" value="3"/>
</dbReference>
<comment type="caution">
    <text evidence="12">The sequence shown here is derived from an EMBL/GenBank/DDBJ whole genome shotgun (WGS) entry which is preliminary data.</text>
</comment>
<dbReference type="OrthoDB" id="6252479at2759"/>
<dbReference type="Proteomes" id="UP000728185">
    <property type="component" value="Unassembled WGS sequence"/>
</dbReference>
<keyword evidence="2 10" id="KW-0812">Transmembrane</keyword>
<feature type="domain" description="Cadherin" evidence="11">
    <location>
        <begin position="456"/>
        <end position="602"/>
    </location>
</feature>
<evidence type="ECO:0000256" key="10">
    <source>
        <dbReference type="SAM" id="Phobius"/>
    </source>
</evidence>
<accession>A0A8E0VN50</accession>